<keyword evidence="2" id="KW-0472">Membrane</keyword>
<name>A0AAT9FQD8_9BACT</name>
<dbReference type="PANTHER" id="PTHR30441:SF8">
    <property type="entry name" value="DUF748 DOMAIN-CONTAINING PROTEIN"/>
    <property type="match status" value="1"/>
</dbReference>
<evidence type="ECO:0008006" key="4">
    <source>
        <dbReference type="Google" id="ProtNLM"/>
    </source>
</evidence>
<gene>
    <name evidence="3" type="ORF">NT6N_32420</name>
</gene>
<dbReference type="GO" id="GO:0005886">
    <property type="term" value="C:plasma membrane"/>
    <property type="evidence" value="ECO:0007669"/>
    <property type="project" value="TreeGrafter"/>
</dbReference>
<feature type="region of interest" description="Disordered" evidence="1">
    <location>
        <begin position="137"/>
        <end position="160"/>
    </location>
</feature>
<organism evidence="3">
    <name type="scientific">Oceaniferula spumae</name>
    <dbReference type="NCBI Taxonomy" id="2979115"/>
    <lineage>
        <taxon>Bacteria</taxon>
        <taxon>Pseudomonadati</taxon>
        <taxon>Verrucomicrobiota</taxon>
        <taxon>Verrucomicrobiia</taxon>
        <taxon>Verrucomicrobiales</taxon>
        <taxon>Verrucomicrobiaceae</taxon>
        <taxon>Oceaniferula</taxon>
    </lineage>
</organism>
<reference evidence="3" key="1">
    <citation type="submission" date="2024-07" db="EMBL/GenBank/DDBJ databases">
        <title>Complete genome sequence of Verrucomicrobiaceae bacterium NT6N.</title>
        <authorList>
            <person name="Huang C."/>
            <person name="Takami H."/>
            <person name="Hamasaki K."/>
        </authorList>
    </citation>
    <scope>NUCLEOTIDE SEQUENCE</scope>
    <source>
        <strain evidence="3">NT6N</strain>
    </source>
</reference>
<dbReference type="PANTHER" id="PTHR30441">
    <property type="entry name" value="DUF748 DOMAIN-CONTAINING PROTEIN"/>
    <property type="match status" value="1"/>
</dbReference>
<dbReference type="AlphaFoldDB" id="A0AAT9FQD8"/>
<sequence>MSRRSQRRKPARRSSAGRGGGAKWTYRILSILVLAVILAGFGGYFWLKSYLHSDDFRVFLGETVGDAIGAEAQFELFEWQGMQARTEGFSSENGDLIRGMRADGIEAKVNLSGVRRGVWEVSGLRVKQLDLDLDTRSAKNEDAAAEPENDPTPVTDPGDEVGFLASLLPNRAELSSAQIERLNLNLETKAGHLEASNLIARIDAASADGAYDVNLSDGLIETTWFGSPLELDSARGKYQDGRIYITESRSKVYERGLLDFSGEINGGEFGFYGNLRDVRVEELVPPDWQKRLTGNLTTEFKVQSGRAQSDGTLGATIVRGELELKRGVLESLPVLDRIAAYANSRRFRRLDFSEAKLKYRKEGDRLELTEIVLATEGLVRIEGEMTLVDGRVDGRFKVGITPGTLAHIPGAETKVFLRGDKGLLWAPLRITGTVDAPKEDLSDRMIAAAGERMFELVPETGKMALKFAHDTATQLPEKTAETGADALKTGVEAVQKGLEEGPAAGIEQGVRGIFDLIPGAPRQPREEPEKKEDKDKLEEDLEKTKR</sequence>
<keyword evidence="2" id="KW-1133">Transmembrane helix</keyword>
<protein>
    <recommendedName>
        <fullName evidence="4">AsmA-like C-terminal domain-containing protein</fullName>
    </recommendedName>
</protein>
<keyword evidence="2" id="KW-0812">Transmembrane</keyword>
<evidence type="ECO:0000256" key="2">
    <source>
        <dbReference type="SAM" id="Phobius"/>
    </source>
</evidence>
<feature type="region of interest" description="Disordered" evidence="1">
    <location>
        <begin position="500"/>
        <end position="546"/>
    </location>
</feature>
<accession>A0AAT9FQD8</accession>
<evidence type="ECO:0000313" key="3">
    <source>
        <dbReference type="EMBL" id="BDS08202.1"/>
    </source>
</evidence>
<dbReference type="InterPro" id="IPR052894">
    <property type="entry name" value="AsmA-related"/>
</dbReference>
<proteinExistence type="predicted"/>
<feature type="compositionally biased region" description="Basic and acidic residues" evidence="1">
    <location>
        <begin position="523"/>
        <end position="537"/>
    </location>
</feature>
<feature type="transmembrane region" description="Helical" evidence="2">
    <location>
        <begin position="28"/>
        <end position="47"/>
    </location>
</feature>
<evidence type="ECO:0000256" key="1">
    <source>
        <dbReference type="SAM" id="MobiDB-lite"/>
    </source>
</evidence>
<feature type="region of interest" description="Disordered" evidence="1">
    <location>
        <begin position="1"/>
        <end position="20"/>
    </location>
</feature>
<dbReference type="GO" id="GO:0090313">
    <property type="term" value="P:regulation of protein targeting to membrane"/>
    <property type="evidence" value="ECO:0007669"/>
    <property type="project" value="TreeGrafter"/>
</dbReference>
<dbReference type="KEGG" id="osu:NT6N_32420"/>
<feature type="compositionally biased region" description="Basic residues" evidence="1">
    <location>
        <begin position="1"/>
        <end position="12"/>
    </location>
</feature>
<dbReference type="EMBL" id="AP026866">
    <property type="protein sequence ID" value="BDS08202.1"/>
    <property type="molecule type" value="Genomic_DNA"/>
</dbReference>